<name>A0A0F6EQ30_PAEPO</name>
<dbReference type="EMBL" id="UGSC01000001">
    <property type="protein sequence ID" value="SUA71212.1"/>
    <property type="molecule type" value="Genomic_DNA"/>
</dbReference>
<organism evidence="1 2">
    <name type="scientific">Paenibacillus polymyxa</name>
    <name type="common">Bacillus polymyxa</name>
    <dbReference type="NCBI Taxonomy" id="1406"/>
    <lineage>
        <taxon>Bacteria</taxon>
        <taxon>Bacillati</taxon>
        <taxon>Bacillota</taxon>
        <taxon>Bacilli</taxon>
        <taxon>Bacillales</taxon>
        <taxon>Paenibacillaceae</taxon>
        <taxon>Paenibacillus</taxon>
    </lineage>
</organism>
<dbReference type="Proteomes" id="UP000254400">
    <property type="component" value="Unassembled WGS sequence"/>
</dbReference>
<protein>
    <submittedName>
        <fullName evidence="1">Uncharacterized protein</fullName>
    </submittedName>
</protein>
<gene>
    <name evidence="1" type="ORF">NCTC10343_04099</name>
</gene>
<sequence>MKTRLDSHLLFRKTIYDACFKELSPGKSLMDKISTMFAKVAAIAIIIAVIFETSFFFIYSSNLKSYSFWCLIGALFSLIISIIFMIKSVTSSRNYIKTRYPFYIKHMEYKKLSYEISVLKAIRINKLSYLIHKKKLNKNILDTYIDYFDEKSESIKSKNWLPISFLAVFSLPIWNALINKIIPNILKQKDLVLIIIFFVALLLFLVLIFALRTILTSILFKKAEEYRQLNELLRIIKESID</sequence>
<evidence type="ECO:0000313" key="2">
    <source>
        <dbReference type="Proteomes" id="UP000254400"/>
    </source>
</evidence>
<reference evidence="1 2" key="1">
    <citation type="submission" date="2018-06" db="EMBL/GenBank/DDBJ databases">
        <authorList>
            <consortium name="Pathogen Informatics"/>
            <person name="Doyle S."/>
        </authorList>
    </citation>
    <scope>NUCLEOTIDE SEQUENCE [LARGE SCALE GENOMIC DNA]</scope>
    <source>
        <strain evidence="1 2">NCTC10343</strain>
    </source>
</reference>
<dbReference type="RefSeq" id="WP_019688228.1">
    <property type="nucleotide sequence ID" value="NZ_CP009909.1"/>
</dbReference>
<dbReference type="AlphaFoldDB" id="A0A0F6EQ30"/>
<dbReference type="GeneID" id="93347424"/>
<accession>A0A0F6EQ30</accession>
<proteinExistence type="predicted"/>
<evidence type="ECO:0000313" key="1">
    <source>
        <dbReference type="EMBL" id="SUA71212.1"/>
    </source>
</evidence>